<reference evidence="1" key="1">
    <citation type="submission" date="2019-07" db="EMBL/GenBank/DDBJ databases">
        <title>Genomic Encyclopedia of Type Strains, Phase IV (KMG-IV): sequencing the most valuable type-strain genomes for metagenomic binning, comparative biology and taxonomic classification.</title>
        <authorList>
            <person name="Goeker M."/>
        </authorList>
    </citation>
    <scope>NUCLEOTIDE SEQUENCE</scope>
    <source>
        <strain evidence="1">DSM 44596</strain>
    </source>
</reference>
<organism evidence="1">
    <name type="scientific">Nocardia globerula</name>
    <dbReference type="NCBI Taxonomy" id="1818"/>
    <lineage>
        <taxon>Bacteria</taxon>
        <taxon>Bacillati</taxon>
        <taxon>Actinomycetota</taxon>
        <taxon>Actinomycetes</taxon>
        <taxon>Mycobacteriales</taxon>
        <taxon>Nocardiaceae</taxon>
        <taxon>Nocardia</taxon>
    </lineage>
</organism>
<gene>
    <name evidence="1" type="ORF">FNL38_101815</name>
</gene>
<protein>
    <submittedName>
        <fullName evidence="1">Uncharacterized protein</fullName>
    </submittedName>
</protein>
<dbReference type="EMBL" id="VNIQ01000001">
    <property type="protein sequence ID" value="TYQ08443.1"/>
    <property type="molecule type" value="Genomic_DNA"/>
</dbReference>
<dbReference type="AlphaFoldDB" id="A0A652YXM3"/>
<name>A0A652YXM3_NOCGL</name>
<sequence>MRERRGLPLTLIRASRGSAQAAFVTQVALLYARVLGARITFDDEFGIFVASGMRRGFARGGTTLGGVYLTRRNITRAVLRHEAIHADQWARHGLAFGPKYLREELRHPGVRNKFEIEAGLADGGYRV</sequence>
<accession>A0A652YXM3</accession>
<comment type="caution">
    <text evidence="1">The sequence shown here is derived from an EMBL/GenBank/DDBJ whole genome shotgun (WGS) entry which is preliminary data.</text>
</comment>
<evidence type="ECO:0000313" key="1">
    <source>
        <dbReference type="EMBL" id="TYQ08443.1"/>
    </source>
</evidence>
<proteinExistence type="predicted"/>